<keyword evidence="2" id="KW-1185">Reference proteome</keyword>
<evidence type="ECO:0000313" key="2">
    <source>
        <dbReference type="Proteomes" id="UP000653797"/>
    </source>
</evidence>
<sequence length="60" mass="7228">MNDSLWQSVLNQPGLSRQQNFSRHYAYVKVETLSHVDDRIEYWPIRTVTHSRWTQRSVLP</sequence>
<dbReference type="AlphaFoldDB" id="A0A927B7E5"/>
<organism evidence="1 2">
    <name type="scientific">Spirosoma validum</name>
    <dbReference type="NCBI Taxonomy" id="2771355"/>
    <lineage>
        <taxon>Bacteria</taxon>
        <taxon>Pseudomonadati</taxon>
        <taxon>Bacteroidota</taxon>
        <taxon>Cytophagia</taxon>
        <taxon>Cytophagales</taxon>
        <taxon>Cytophagaceae</taxon>
        <taxon>Spirosoma</taxon>
    </lineage>
</organism>
<reference evidence="1" key="1">
    <citation type="submission" date="2020-09" db="EMBL/GenBank/DDBJ databases">
        <authorList>
            <person name="Kim M.K."/>
        </authorList>
    </citation>
    <scope>NUCLEOTIDE SEQUENCE</scope>
    <source>
        <strain evidence="1">BT704</strain>
    </source>
</reference>
<proteinExistence type="predicted"/>
<evidence type="ECO:0000313" key="1">
    <source>
        <dbReference type="EMBL" id="MBD2756571.1"/>
    </source>
</evidence>
<protein>
    <submittedName>
        <fullName evidence="1">Uncharacterized protein</fullName>
    </submittedName>
</protein>
<name>A0A927B7E5_9BACT</name>
<dbReference type="RefSeq" id="WP_191042191.1">
    <property type="nucleotide sequence ID" value="NZ_JACXAA010000013.1"/>
</dbReference>
<gene>
    <name evidence="1" type="ORF">IC230_27035</name>
</gene>
<comment type="caution">
    <text evidence="1">The sequence shown here is derived from an EMBL/GenBank/DDBJ whole genome shotgun (WGS) entry which is preliminary data.</text>
</comment>
<dbReference type="Proteomes" id="UP000653797">
    <property type="component" value="Unassembled WGS sequence"/>
</dbReference>
<dbReference type="EMBL" id="JACXAA010000013">
    <property type="protein sequence ID" value="MBD2756571.1"/>
    <property type="molecule type" value="Genomic_DNA"/>
</dbReference>
<accession>A0A927B7E5</accession>